<dbReference type="Proteomes" id="UP001530315">
    <property type="component" value="Unassembled WGS sequence"/>
</dbReference>
<dbReference type="SMART" id="SM00248">
    <property type="entry name" value="ANK"/>
    <property type="match status" value="3"/>
</dbReference>
<dbReference type="InterPro" id="IPR036770">
    <property type="entry name" value="Ankyrin_rpt-contain_sf"/>
</dbReference>
<feature type="compositionally biased region" description="Acidic residues" evidence="2">
    <location>
        <begin position="321"/>
        <end position="334"/>
    </location>
</feature>
<feature type="region of interest" description="Disordered" evidence="2">
    <location>
        <begin position="111"/>
        <end position="178"/>
    </location>
</feature>
<protein>
    <recommendedName>
        <fullName evidence="5">Calmodulin-lysine N-methyltransferase</fullName>
    </recommendedName>
</protein>
<dbReference type="AlphaFoldDB" id="A0ABD3QK88"/>
<evidence type="ECO:0000313" key="4">
    <source>
        <dbReference type="Proteomes" id="UP001530315"/>
    </source>
</evidence>
<dbReference type="PROSITE" id="PS50088">
    <property type="entry name" value="ANK_REPEAT"/>
    <property type="match status" value="2"/>
</dbReference>
<feature type="compositionally biased region" description="Gly residues" evidence="2">
    <location>
        <begin position="304"/>
        <end position="317"/>
    </location>
</feature>
<comment type="caution">
    <text evidence="3">The sequence shown here is derived from an EMBL/GenBank/DDBJ whole genome shotgun (WGS) entry which is preliminary data.</text>
</comment>
<proteinExistence type="predicted"/>
<feature type="repeat" description="ANK" evidence="1">
    <location>
        <begin position="209"/>
        <end position="232"/>
    </location>
</feature>
<reference evidence="3 4" key="1">
    <citation type="submission" date="2024-10" db="EMBL/GenBank/DDBJ databases">
        <title>Updated reference genomes for cyclostephanoid diatoms.</title>
        <authorList>
            <person name="Roberts W.R."/>
            <person name="Alverson A.J."/>
        </authorList>
    </citation>
    <scope>NUCLEOTIDE SEQUENCE [LARGE SCALE GENOMIC DNA]</scope>
    <source>
        <strain evidence="3 4">AJA276-08</strain>
    </source>
</reference>
<feature type="compositionally biased region" description="Low complexity" evidence="2">
    <location>
        <begin position="15"/>
        <end position="29"/>
    </location>
</feature>
<organism evidence="3 4">
    <name type="scientific">Stephanodiscus triporus</name>
    <dbReference type="NCBI Taxonomy" id="2934178"/>
    <lineage>
        <taxon>Eukaryota</taxon>
        <taxon>Sar</taxon>
        <taxon>Stramenopiles</taxon>
        <taxon>Ochrophyta</taxon>
        <taxon>Bacillariophyta</taxon>
        <taxon>Coscinodiscophyceae</taxon>
        <taxon>Thalassiosirophycidae</taxon>
        <taxon>Stephanodiscales</taxon>
        <taxon>Stephanodiscaceae</taxon>
        <taxon>Stephanodiscus</taxon>
    </lineage>
</organism>
<feature type="compositionally biased region" description="Low complexity" evidence="2">
    <location>
        <begin position="167"/>
        <end position="177"/>
    </location>
</feature>
<feature type="region of interest" description="Disordered" evidence="2">
    <location>
        <begin position="1"/>
        <end position="55"/>
    </location>
</feature>
<feature type="compositionally biased region" description="Basic and acidic residues" evidence="2">
    <location>
        <begin position="1"/>
        <end position="13"/>
    </location>
</feature>
<dbReference type="InterPro" id="IPR029063">
    <property type="entry name" value="SAM-dependent_MTases_sf"/>
</dbReference>
<name>A0ABD3QK88_9STRA</name>
<evidence type="ECO:0000313" key="3">
    <source>
        <dbReference type="EMBL" id="KAL3799916.1"/>
    </source>
</evidence>
<dbReference type="InterPro" id="IPR002110">
    <property type="entry name" value="Ankyrin_rpt"/>
</dbReference>
<dbReference type="PANTHER" id="PTHR14614">
    <property type="entry name" value="HEPATOCELLULAR CARCINOMA-ASSOCIATED ANTIGEN"/>
    <property type="match status" value="1"/>
</dbReference>
<evidence type="ECO:0000256" key="2">
    <source>
        <dbReference type="SAM" id="MobiDB-lite"/>
    </source>
</evidence>
<feature type="region of interest" description="Disordered" evidence="2">
    <location>
        <begin position="302"/>
        <end position="351"/>
    </location>
</feature>
<accession>A0ABD3QK88</accession>
<evidence type="ECO:0008006" key="5">
    <source>
        <dbReference type="Google" id="ProtNLM"/>
    </source>
</evidence>
<dbReference type="Gene3D" id="1.25.40.20">
    <property type="entry name" value="Ankyrin repeat-containing domain"/>
    <property type="match status" value="1"/>
</dbReference>
<dbReference type="Gene3D" id="3.40.50.150">
    <property type="entry name" value="Vaccinia Virus protein VP39"/>
    <property type="match status" value="1"/>
</dbReference>
<dbReference type="CDD" id="cd02440">
    <property type="entry name" value="AdoMet_MTases"/>
    <property type="match status" value="1"/>
</dbReference>
<dbReference type="SUPFAM" id="SSF48403">
    <property type="entry name" value="Ankyrin repeat"/>
    <property type="match status" value="1"/>
</dbReference>
<dbReference type="PANTHER" id="PTHR14614:SF165">
    <property type="entry name" value="FAM86 N-TERMINAL DOMAIN-CONTAINING PROTEIN"/>
    <property type="match status" value="1"/>
</dbReference>
<sequence length="618" mass="65504">MPERSRGGDERELTSSSSSSSSSSSAAAAVEESDRAPRSKPPSSSSSSPSRLLPLPCTDPPLMCPASDYECLLGDASDLVDANEARVELLDCARHGEVDACRAILDVWSSRRRRRRPGEEEEEEEEEDDDDDDGGGRRNGRTTTTRTMTSSDGCVLLLGRRDGEGGDPSSSSSSRGGITPLHVACANGHADVVRLLLSRGATNNVANDSGNTPLHWAAAAGHHACVGLLLDHHDALLLHSSSSSSSSSSFNDDDVARGGGYRIDVLRRNAFGRSALTEGFASGDARTIERLLNHDSAEEERIIGGLGGSGGGGGAKGAGTADDDDDDDDVDVDDSGTGGGGVVVAPGEDVGGGEGRDGVVHEFDFSGGTNAAEHDVADNGRPSVLIRELPIAHADDPFGRSPIDDTTGLGIWCASLVMARWMASNSMIRRMSNASVIELGAGCGAPSLAAAVHGTPRSVTITDLNPDTIDNARHNIGLNRLDRCDDDDLTKRTSVTAASIDWGDESTYPTSSGKFDYVICSDCIYQGDIAHLLRKVVVGLLDPGRGTFLYVAPEGGRDGLEEFISGMKSGDEFECVREEIAPDRYRENPLRSGDEEDFFLHFHELASKVYILYEFRRC</sequence>
<evidence type="ECO:0000256" key="1">
    <source>
        <dbReference type="PROSITE-ProRule" id="PRU00023"/>
    </source>
</evidence>
<keyword evidence="4" id="KW-1185">Reference proteome</keyword>
<dbReference type="Pfam" id="PF10294">
    <property type="entry name" value="Methyltransf_16"/>
    <property type="match status" value="1"/>
</dbReference>
<keyword evidence="1" id="KW-0040">ANK repeat</keyword>
<dbReference type="EMBL" id="JALLAZ020000232">
    <property type="protein sequence ID" value="KAL3799916.1"/>
    <property type="molecule type" value="Genomic_DNA"/>
</dbReference>
<dbReference type="Pfam" id="PF12796">
    <property type="entry name" value="Ank_2"/>
    <property type="match status" value="1"/>
</dbReference>
<dbReference type="SUPFAM" id="SSF53335">
    <property type="entry name" value="S-adenosyl-L-methionine-dependent methyltransferases"/>
    <property type="match status" value="1"/>
</dbReference>
<dbReference type="PROSITE" id="PS50297">
    <property type="entry name" value="ANK_REP_REGION"/>
    <property type="match status" value="2"/>
</dbReference>
<feature type="compositionally biased region" description="Acidic residues" evidence="2">
    <location>
        <begin position="119"/>
        <end position="133"/>
    </location>
</feature>
<gene>
    <name evidence="3" type="ORF">ACHAW5_006647</name>
</gene>
<dbReference type="InterPro" id="IPR019410">
    <property type="entry name" value="Methyltransf_16"/>
</dbReference>
<feature type="compositionally biased region" description="Low complexity" evidence="2">
    <location>
        <begin position="41"/>
        <end position="55"/>
    </location>
</feature>
<feature type="repeat" description="ANK" evidence="1">
    <location>
        <begin position="176"/>
        <end position="208"/>
    </location>
</feature>